<name>A0A9D4T375_RHISA</name>
<sequence>MVFLGLLSSEVELADYVTIDDSVVVAGHLNDDEIIRAALSKTDEASNKDPCDELRPGLSHARKLDLAAQLSTKKQTSITDYFSK</sequence>
<dbReference type="AlphaFoldDB" id="A0A9D4T375"/>
<accession>A0A9D4T375</accession>
<evidence type="ECO:0000313" key="2">
    <source>
        <dbReference type="Proteomes" id="UP000821837"/>
    </source>
</evidence>
<reference evidence="1" key="2">
    <citation type="submission" date="2021-09" db="EMBL/GenBank/DDBJ databases">
        <authorList>
            <person name="Jia N."/>
            <person name="Wang J."/>
            <person name="Shi W."/>
            <person name="Du L."/>
            <person name="Sun Y."/>
            <person name="Zhan W."/>
            <person name="Jiang J."/>
            <person name="Wang Q."/>
            <person name="Zhang B."/>
            <person name="Ji P."/>
            <person name="Sakyi L.B."/>
            <person name="Cui X."/>
            <person name="Yuan T."/>
            <person name="Jiang B."/>
            <person name="Yang W."/>
            <person name="Lam T.T.-Y."/>
            <person name="Chang Q."/>
            <person name="Ding S."/>
            <person name="Wang X."/>
            <person name="Zhu J."/>
            <person name="Ruan X."/>
            <person name="Zhao L."/>
            <person name="Wei J."/>
            <person name="Que T."/>
            <person name="Du C."/>
            <person name="Cheng J."/>
            <person name="Dai P."/>
            <person name="Han X."/>
            <person name="Huang E."/>
            <person name="Gao Y."/>
            <person name="Liu J."/>
            <person name="Shao H."/>
            <person name="Ye R."/>
            <person name="Li L."/>
            <person name="Wei W."/>
            <person name="Wang X."/>
            <person name="Wang C."/>
            <person name="Huo Q."/>
            <person name="Li W."/>
            <person name="Guo W."/>
            <person name="Chen H."/>
            <person name="Chen S."/>
            <person name="Zhou L."/>
            <person name="Zhou L."/>
            <person name="Ni X."/>
            <person name="Tian J."/>
            <person name="Zhou Y."/>
            <person name="Sheng Y."/>
            <person name="Liu T."/>
            <person name="Pan Y."/>
            <person name="Xia L."/>
            <person name="Li J."/>
            <person name="Zhao F."/>
            <person name="Cao W."/>
        </authorList>
    </citation>
    <scope>NUCLEOTIDE SEQUENCE</scope>
    <source>
        <strain evidence="1">Rsan-2018</strain>
        <tissue evidence="1">Larvae</tissue>
    </source>
</reference>
<dbReference type="Proteomes" id="UP000821837">
    <property type="component" value="Chromosome 11"/>
</dbReference>
<proteinExistence type="predicted"/>
<dbReference type="EMBL" id="JABSTV010001247">
    <property type="protein sequence ID" value="KAH7971822.1"/>
    <property type="molecule type" value="Genomic_DNA"/>
</dbReference>
<evidence type="ECO:0000313" key="1">
    <source>
        <dbReference type="EMBL" id="KAH7971822.1"/>
    </source>
</evidence>
<comment type="caution">
    <text evidence="1">The sequence shown here is derived from an EMBL/GenBank/DDBJ whole genome shotgun (WGS) entry which is preliminary data.</text>
</comment>
<organism evidence="1 2">
    <name type="scientific">Rhipicephalus sanguineus</name>
    <name type="common">Brown dog tick</name>
    <name type="synonym">Ixodes sanguineus</name>
    <dbReference type="NCBI Taxonomy" id="34632"/>
    <lineage>
        <taxon>Eukaryota</taxon>
        <taxon>Metazoa</taxon>
        <taxon>Ecdysozoa</taxon>
        <taxon>Arthropoda</taxon>
        <taxon>Chelicerata</taxon>
        <taxon>Arachnida</taxon>
        <taxon>Acari</taxon>
        <taxon>Parasitiformes</taxon>
        <taxon>Ixodida</taxon>
        <taxon>Ixodoidea</taxon>
        <taxon>Ixodidae</taxon>
        <taxon>Rhipicephalinae</taxon>
        <taxon>Rhipicephalus</taxon>
        <taxon>Rhipicephalus</taxon>
    </lineage>
</organism>
<gene>
    <name evidence="1" type="ORF">HPB52_003095</name>
</gene>
<reference evidence="1" key="1">
    <citation type="journal article" date="2020" name="Cell">
        <title>Large-Scale Comparative Analyses of Tick Genomes Elucidate Their Genetic Diversity and Vector Capacities.</title>
        <authorList>
            <consortium name="Tick Genome and Microbiome Consortium (TIGMIC)"/>
            <person name="Jia N."/>
            <person name="Wang J."/>
            <person name="Shi W."/>
            <person name="Du L."/>
            <person name="Sun Y."/>
            <person name="Zhan W."/>
            <person name="Jiang J.F."/>
            <person name="Wang Q."/>
            <person name="Zhang B."/>
            <person name="Ji P."/>
            <person name="Bell-Sakyi L."/>
            <person name="Cui X.M."/>
            <person name="Yuan T.T."/>
            <person name="Jiang B.G."/>
            <person name="Yang W.F."/>
            <person name="Lam T.T."/>
            <person name="Chang Q.C."/>
            <person name="Ding S.J."/>
            <person name="Wang X.J."/>
            <person name="Zhu J.G."/>
            <person name="Ruan X.D."/>
            <person name="Zhao L."/>
            <person name="Wei J.T."/>
            <person name="Ye R.Z."/>
            <person name="Que T.C."/>
            <person name="Du C.H."/>
            <person name="Zhou Y.H."/>
            <person name="Cheng J.X."/>
            <person name="Dai P.F."/>
            <person name="Guo W.B."/>
            <person name="Han X.H."/>
            <person name="Huang E.J."/>
            <person name="Li L.F."/>
            <person name="Wei W."/>
            <person name="Gao Y.C."/>
            <person name="Liu J.Z."/>
            <person name="Shao H.Z."/>
            <person name="Wang X."/>
            <person name="Wang C.C."/>
            <person name="Yang T.C."/>
            <person name="Huo Q.B."/>
            <person name="Li W."/>
            <person name="Chen H.Y."/>
            <person name="Chen S.E."/>
            <person name="Zhou L.G."/>
            <person name="Ni X.B."/>
            <person name="Tian J.H."/>
            <person name="Sheng Y."/>
            <person name="Liu T."/>
            <person name="Pan Y.S."/>
            <person name="Xia L.Y."/>
            <person name="Li J."/>
            <person name="Zhao F."/>
            <person name="Cao W.C."/>
        </authorList>
    </citation>
    <scope>NUCLEOTIDE SEQUENCE</scope>
    <source>
        <strain evidence="1">Rsan-2018</strain>
    </source>
</reference>
<protein>
    <submittedName>
        <fullName evidence="1">Uncharacterized protein</fullName>
    </submittedName>
</protein>
<keyword evidence="2" id="KW-1185">Reference proteome</keyword>